<keyword evidence="9" id="KW-0347">Helicase</keyword>
<dbReference type="RefSeq" id="WP_109677081.1">
    <property type="nucleotide sequence ID" value="NZ_CP086615.1"/>
</dbReference>
<evidence type="ECO:0000259" key="8">
    <source>
        <dbReference type="PROSITE" id="PS51193"/>
    </source>
</evidence>
<dbReference type="Pfam" id="PF13307">
    <property type="entry name" value="Helicase_C_2"/>
    <property type="match status" value="1"/>
</dbReference>
<dbReference type="InterPro" id="IPR014013">
    <property type="entry name" value="Helic_SF1/SF2_ATP-bd_DinG/Rad3"/>
</dbReference>
<reference evidence="9 10" key="1">
    <citation type="submission" date="2018-05" db="EMBL/GenBank/DDBJ databases">
        <title>Spiribacter halobius sp. nov., a moderately halophilic bacterium isolated from marine solar saltern.</title>
        <authorList>
            <person name="Zheng W.-S."/>
            <person name="Lu D.-C."/>
            <person name="Du Z.-J."/>
        </authorList>
    </citation>
    <scope>NUCLEOTIDE SEQUENCE [LARGE SCALE GENOMIC DNA]</scope>
    <source>
        <strain evidence="9 10">E85</strain>
    </source>
</reference>
<dbReference type="SMART" id="SM00487">
    <property type="entry name" value="DEXDc"/>
    <property type="match status" value="1"/>
</dbReference>
<comment type="caution">
    <text evidence="9">The sequence shown here is derived from an EMBL/GenBank/DDBJ whole genome shotgun (WGS) entry which is preliminary data.</text>
</comment>
<dbReference type="EMBL" id="QFFI01000006">
    <property type="protein sequence ID" value="PWG64342.1"/>
    <property type="molecule type" value="Genomic_DNA"/>
</dbReference>
<dbReference type="PROSITE" id="PS51193">
    <property type="entry name" value="HELICASE_ATP_BIND_2"/>
    <property type="match status" value="1"/>
</dbReference>
<dbReference type="SUPFAM" id="SSF52540">
    <property type="entry name" value="P-loop containing nucleoside triphosphate hydrolases"/>
    <property type="match status" value="2"/>
</dbReference>
<keyword evidence="10" id="KW-1185">Reference proteome</keyword>
<dbReference type="PANTHER" id="PTHR11472">
    <property type="entry name" value="DNA REPAIR DEAD HELICASE RAD3/XP-D SUBFAMILY MEMBER"/>
    <property type="match status" value="1"/>
</dbReference>
<dbReference type="InterPro" id="IPR014001">
    <property type="entry name" value="Helicase_ATP-bd"/>
</dbReference>
<dbReference type="SMART" id="SM00491">
    <property type="entry name" value="HELICc2"/>
    <property type="match status" value="1"/>
</dbReference>
<evidence type="ECO:0000256" key="7">
    <source>
        <dbReference type="ARBA" id="ARBA00048954"/>
    </source>
</evidence>
<evidence type="ECO:0000313" key="10">
    <source>
        <dbReference type="Proteomes" id="UP000245474"/>
    </source>
</evidence>
<keyword evidence="2" id="KW-0547">Nucleotide-binding</keyword>
<evidence type="ECO:0000256" key="5">
    <source>
        <dbReference type="ARBA" id="ARBA00038058"/>
    </source>
</evidence>
<evidence type="ECO:0000256" key="1">
    <source>
        <dbReference type="ARBA" id="ARBA00001966"/>
    </source>
</evidence>
<gene>
    <name evidence="9" type="ORF">DEM34_05530</name>
</gene>
<dbReference type="EC" id="5.6.2.3" evidence="6"/>
<proteinExistence type="inferred from homology"/>
<evidence type="ECO:0000256" key="6">
    <source>
        <dbReference type="ARBA" id="ARBA00044969"/>
    </source>
</evidence>
<protein>
    <recommendedName>
        <fullName evidence="6">DNA 5'-3' helicase</fullName>
        <ecNumber evidence="6">5.6.2.3</ecNumber>
    </recommendedName>
</protein>
<dbReference type="InterPro" id="IPR027417">
    <property type="entry name" value="P-loop_NTPase"/>
</dbReference>
<dbReference type="GO" id="GO:0016818">
    <property type="term" value="F:hydrolase activity, acting on acid anhydrides, in phosphorus-containing anhydrides"/>
    <property type="evidence" value="ECO:0007669"/>
    <property type="project" value="InterPro"/>
</dbReference>
<evidence type="ECO:0000256" key="4">
    <source>
        <dbReference type="ARBA" id="ARBA00022840"/>
    </source>
</evidence>
<feature type="domain" description="Helicase ATP-binding" evidence="8">
    <location>
        <begin position="16"/>
        <end position="292"/>
    </location>
</feature>
<keyword evidence="3" id="KW-0378">Hydrolase</keyword>
<comment type="catalytic activity">
    <reaction evidence="7">
        <text>ATP + H2O = ADP + phosphate + H(+)</text>
        <dbReference type="Rhea" id="RHEA:13065"/>
        <dbReference type="ChEBI" id="CHEBI:15377"/>
        <dbReference type="ChEBI" id="CHEBI:15378"/>
        <dbReference type="ChEBI" id="CHEBI:30616"/>
        <dbReference type="ChEBI" id="CHEBI:43474"/>
        <dbReference type="ChEBI" id="CHEBI:456216"/>
        <dbReference type="EC" id="5.6.2.3"/>
    </reaction>
</comment>
<dbReference type="Gene3D" id="3.40.50.300">
    <property type="entry name" value="P-loop containing nucleotide triphosphate hydrolases"/>
    <property type="match status" value="2"/>
</dbReference>
<dbReference type="GO" id="GO:0043139">
    <property type="term" value="F:5'-3' DNA helicase activity"/>
    <property type="evidence" value="ECO:0007669"/>
    <property type="project" value="UniProtKB-EC"/>
</dbReference>
<dbReference type="InterPro" id="IPR011545">
    <property type="entry name" value="DEAD/DEAH_box_helicase_dom"/>
</dbReference>
<comment type="cofactor">
    <cofactor evidence="1">
        <name>[4Fe-4S] cluster</name>
        <dbReference type="ChEBI" id="CHEBI:49883"/>
    </cofactor>
</comment>
<evidence type="ECO:0000313" key="9">
    <source>
        <dbReference type="EMBL" id="PWG64342.1"/>
    </source>
</evidence>
<dbReference type="GO" id="GO:0006281">
    <property type="term" value="P:DNA repair"/>
    <property type="evidence" value="ECO:0007669"/>
    <property type="project" value="TreeGrafter"/>
</dbReference>
<dbReference type="GO" id="GO:0005524">
    <property type="term" value="F:ATP binding"/>
    <property type="evidence" value="ECO:0007669"/>
    <property type="project" value="UniProtKB-KW"/>
</dbReference>
<evidence type="ECO:0000256" key="3">
    <source>
        <dbReference type="ARBA" id="ARBA00022801"/>
    </source>
</evidence>
<name>A0A2U2N5H0_9GAMM</name>
<accession>A0A2U2N5H0</accession>
<organism evidence="9 10">
    <name type="scientific">Sediminicurvatus halobius</name>
    <dbReference type="NCBI Taxonomy" id="2182432"/>
    <lineage>
        <taxon>Bacteria</taxon>
        <taxon>Pseudomonadati</taxon>
        <taxon>Pseudomonadota</taxon>
        <taxon>Gammaproteobacteria</taxon>
        <taxon>Chromatiales</taxon>
        <taxon>Ectothiorhodospiraceae</taxon>
        <taxon>Sediminicurvatus</taxon>
    </lineage>
</organism>
<keyword evidence="4" id="KW-0067">ATP-binding</keyword>
<dbReference type="GO" id="GO:0003676">
    <property type="term" value="F:nucleic acid binding"/>
    <property type="evidence" value="ECO:0007669"/>
    <property type="project" value="InterPro"/>
</dbReference>
<dbReference type="InterPro" id="IPR006555">
    <property type="entry name" value="ATP-dep_Helicase_C"/>
</dbReference>
<dbReference type="InterPro" id="IPR045028">
    <property type="entry name" value="DinG/Rad3-like"/>
</dbReference>
<dbReference type="Pfam" id="PF00270">
    <property type="entry name" value="DEAD"/>
    <property type="match status" value="1"/>
</dbReference>
<sequence>MTLSARVAAALAEDGELARAIPDYEPRAEQQAMAEAVAGAIEAGETLVAEAGTGTGKTFAYLVPALLAGRRVVISTGTRTLQDQLYHRDLPLVTNALERPVRRALLKGRTNYLCPYRTQVTAEAGRLESRALADRFQRLREWAGRTRSGDLAEAPDGTLDPMLLPRVTSTADNCLGQECPLYSDCFLMEARRRAQEADVVVVNHHLLMADWAVREGGYGEVLPGADVYILDEAHQLPETAAQFFGLTISSRQLQDLARDTRAEQLREAGDSPALGERAGALERAAAELRLALGPERREAWSLAATAAVIGAAESLLGALDALVAALEPQAPRGKGLEACHRRSGELAAGLRRFLGEAEEGETVRWLETRGQGFSLRLTPLSVAGTFHAHMQRHPAAWVFTSATLSVGGRFEHFTRRLGLESPRTLRVDSPFDYRRNALLYVPAGLPEPSSPGYLPQYLEQVAAVLRASRGRAFLLFTSHRALAIAADTLAGRVDHPLLVQGEAGQQRLLERFRAAGDAVLLGTQSFWEGVDVRGEALSCVMIDRLPFGSPGDPVTRARIEALRADHGNPFAQYQLPEAVITLRQGVGRLIRDASDRGVLVIGDGRLVQRSYGRVFRESLPPMPLTRRLEDVEAFFAA</sequence>
<dbReference type="AlphaFoldDB" id="A0A2U2N5H0"/>
<evidence type="ECO:0000256" key="2">
    <source>
        <dbReference type="ARBA" id="ARBA00022741"/>
    </source>
</evidence>
<comment type="similarity">
    <text evidence="5">Belongs to the helicase family. DinG subfamily.</text>
</comment>
<dbReference type="OrthoDB" id="9805194at2"/>
<dbReference type="Proteomes" id="UP000245474">
    <property type="component" value="Unassembled WGS sequence"/>
</dbReference>
<dbReference type="PANTHER" id="PTHR11472:SF34">
    <property type="entry name" value="REGULATOR OF TELOMERE ELONGATION HELICASE 1"/>
    <property type="match status" value="1"/>
</dbReference>